<evidence type="ECO:0000256" key="1">
    <source>
        <dbReference type="SAM" id="MobiDB-lite"/>
    </source>
</evidence>
<feature type="compositionally biased region" description="Basic and acidic residues" evidence="1">
    <location>
        <begin position="9"/>
        <end position="23"/>
    </location>
</feature>
<organism evidence="2">
    <name type="scientific">uncultured Caudovirales phage</name>
    <dbReference type="NCBI Taxonomy" id="2100421"/>
    <lineage>
        <taxon>Viruses</taxon>
        <taxon>Duplodnaviria</taxon>
        <taxon>Heunggongvirae</taxon>
        <taxon>Uroviricota</taxon>
        <taxon>Caudoviricetes</taxon>
        <taxon>Peduoviridae</taxon>
        <taxon>Maltschvirus</taxon>
        <taxon>Maltschvirus maltsch</taxon>
    </lineage>
</organism>
<evidence type="ECO:0000313" key="2">
    <source>
        <dbReference type="EMBL" id="CAB4122192.1"/>
    </source>
</evidence>
<reference evidence="2" key="1">
    <citation type="submission" date="2020-04" db="EMBL/GenBank/DDBJ databases">
        <authorList>
            <person name="Chiriac C."/>
            <person name="Salcher M."/>
            <person name="Ghai R."/>
            <person name="Kavagutti S V."/>
        </authorList>
    </citation>
    <scope>NUCLEOTIDE SEQUENCE</scope>
</reference>
<proteinExistence type="predicted"/>
<gene>
    <name evidence="2" type="ORF">UFOVP27_96</name>
</gene>
<protein>
    <submittedName>
        <fullName evidence="2">Uncharacterized protein</fullName>
    </submittedName>
</protein>
<name>A0A6J5KM22_9CAUD</name>
<feature type="region of interest" description="Disordered" evidence="1">
    <location>
        <begin position="1"/>
        <end position="23"/>
    </location>
</feature>
<accession>A0A6J5KM22</accession>
<sequence>MPKSKVRPKAVEKKKAAAKFKADGKTHIVDKHGTDVKVHHPGGGKTMNLTKLAGAVTIGAGVTATKKYHSKKGSGE</sequence>
<dbReference type="EMBL" id="LR796157">
    <property type="protein sequence ID" value="CAB4122192.1"/>
    <property type="molecule type" value="Genomic_DNA"/>
</dbReference>